<dbReference type="SUPFAM" id="SSF50978">
    <property type="entry name" value="WD40 repeat-like"/>
    <property type="match status" value="1"/>
</dbReference>
<keyword evidence="3 5" id="KW-0853">WD repeat</keyword>
<reference evidence="8 9" key="1">
    <citation type="submission" date="2021-02" db="EMBL/GenBank/DDBJ databases">
        <title>Genome assembly of Pseudopithomyces chartarum.</title>
        <authorList>
            <person name="Jauregui R."/>
            <person name="Singh J."/>
            <person name="Voisey C."/>
        </authorList>
    </citation>
    <scope>NUCLEOTIDE SEQUENCE [LARGE SCALE GENOMIC DNA]</scope>
    <source>
        <strain evidence="8 9">AGR01</strain>
    </source>
</reference>
<feature type="repeat" description="WD" evidence="5">
    <location>
        <begin position="410"/>
        <end position="450"/>
    </location>
</feature>
<evidence type="ECO:0000256" key="2">
    <source>
        <dbReference type="ARBA" id="ARBA00022490"/>
    </source>
</evidence>
<feature type="repeat" description="WD" evidence="5">
    <location>
        <begin position="531"/>
        <end position="570"/>
    </location>
</feature>
<keyword evidence="4" id="KW-0677">Repeat</keyword>
<comment type="similarity">
    <text evidence="1">Belongs to the WD repeat MET30/SCONB/SCON-2 family.</text>
</comment>
<evidence type="ECO:0000313" key="9">
    <source>
        <dbReference type="Proteomes" id="UP001280581"/>
    </source>
</evidence>
<dbReference type="SMART" id="SM00256">
    <property type="entry name" value="FBOX"/>
    <property type="match status" value="1"/>
</dbReference>
<feature type="repeat" description="WD" evidence="5">
    <location>
        <begin position="451"/>
        <end position="490"/>
    </location>
</feature>
<dbReference type="PANTHER" id="PTHR19849:SF0">
    <property type="entry name" value="PHOSPHOLIPASE A-2-ACTIVATING PROTEIN"/>
    <property type="match status" value="1"/>
</dbReference>
<dbReference type="PRINTS" id="PR00320">
    <property type="entry name" value="GPROTEINBRPT"/>
</dbReference>
<dbReference type="Pfam" id="PF00400">
    <property type="entry name" value="WD40"/>
    <property type="match status" value="6"/>
</dbReference>
<accession>A0AAN6RK98</accession>
<dbReference type="GO" id="GO:0005737">
    <property type="term" value="C:cytoplasm"/>
    <property type="evidence" value="ECO:0007669"/>
    <property type="project" value="TreeGrafter"/>
</dbReference>
<dbReference type="PROSITE" id="PS50181">
    <property type="entry name" value="FBOX"/>
    <property type="match status" value="1"/>
</dbReference>
<dbReference type="PANTHER" id="PTHR19849">
    <property type="entry name" value="PHOSPHOLIPASE A-2-ACTIVATING PROTEIN"/>
    <property type="match status" value="1"/>
</dbReference>
<dbReference type="AlphaFoldDB" id="A0AAN6RK98"/>
<dbReference type="InterPro" id="IPR036322">
    <property type="entry name" value="WD40_repeat_dom_sf"/>
</dbReference>
<proteinExistence type="inferred from homology"/>
<dbReference type="PROSITE" id="PS50294">
    <property type="entry name" value="WD_REPEATS_REGION"/>
    <property type="match status" value="5"/>
</dbReference>
<dbReference type="InterPro" id="IPR036047">
    <property type="entry name" value="F-box-like_dom_sf"/>
</dbReference>
<feature type="compositionally biased region" description="Basic residues" evidence="6">
    <location>
        <begin position="280"/>
        <end position="291"/>
    </location>
</feature>
<dbReference type="PROSITE" id="PS00678">
    <property type="entry name" value="WD_REPEATS_1"/>
    <property type="match status" value="3"/>
</dbReference>
<dbReference type="InterPro" id="IPR001810">
    <property type="entry name" value="F-box_dom"/>
</dbReference>
<dbReference type="Gene3D" id="2.130.10.10">
    <property type="entry name" value="YVTN repeat-like/Quinoprotein amine dehydrogenase"/>
    <property type="match status" value="1"/>
</dbReference>
<feature type="compositionally biased region" description="Polar residues" evidence="6">
    <location>
        <begin position="223"/>
        <end position="238"/>
    </location>
</feature>
<dbReference type="PROSITE" id="PS50082">
    <property type="entry name" value="WD_REPEATS_2"/>
    <property type="match status" value="6"/>
</dbReference>
<evidence type="ECO:0000256" key="6">
    <source>
        <dbReference type="SAM" id="MobiDB-lite"/>
    </source>
</evidence>
<evidence type="ECO:0000256" key="4">
    <source>
        <dbReference type="ARBA" id="ARBA00022737"/>
    </source>
</evidence>
<feature type="region of interest" description="Disordered" evidence="6">
    <location>
        <begin position="216"/>
        <end position="291"/>
    </location>
</feature>
<feature type="compositionally biased region" description="Low complexity" evidence="6">
    <location>
        <begin position="253"/>
        <end position="266"/>
    </location>
</feature>
<dbReference type="CDD" id="cd00200">
    <property type="entry name" value="WD40"/>
    <property type="match status" value="1"/>
</dbReference>
<feature type="region of interest" description="Disordered" evidence="6">
    <location>
        <begin position="654"/>
        <end position="712"/>
    </location>
</feature>
<dbReference type="SMART" id="SM00320">
    <property type="entry name" value="WD40"/>
    <property type="match status" value="7"/>
</dbReference>
<name>A0AAN6RK98_9PLEO</name>
<feature type="domain" description="F-box" evidence="7">
    <location>
        <begin position="158"/>
        <end position="205"/>
    </location>
</feature>
<feature type="compositionally biased region" description="Pro residues" evidence="6">
    <location>
        <begin position="84"/>
        <end position="95"/>
    </location>
</feature>
<dbReference type="InterPro" id="IPR001680">
    <property type="entry name" value="WD40_rpt"/>
</dbReference>
<dbReference type="EMBL" id="WVTA01000004">
    <property type="protein sequence ID" value="KAK3214176.1"/>
    <property type="molecule type" value="Genomic_DNA"/>
</dbReference>
<feature type="repeat" description="WD" evidence="5">
    <location>
        <begin position="571"/>
        <end position="610"/>
    </location>
</feature>
<evidence type="ECO:0000256" key="5">
    <source>
        <dbReference type="PROSITE-ProRule" id="PRU00221"/>
    </source>
</evidence>
<dbReference type="InterPro" id="IPR019775">
    <property type="entry name" value="WD40_repeat_CS"/>
</dbReference>
<feature type="repeat" description="WD" evidence="5">
    <location>
        <begin position="368"/>
        <end position="393"/>
    </location>
</feature>
<feature type="compositionally biased region" description="Polar residues" evidence="6">
    <location>
        <begin position="683"/>
        <end position="700"/>
    </location>
</feature>
<feature type="compositionally biased region" description="Polar residues" evidence="6">
    <location>
        <begin position="66"/>
        <end position="80"/>
    </location>
</feature>
<gene>
    <name evidence="8" type="ORF">GRF29_28g2242808</name>
</gene>
<evidence type="ECO:0000256" key="3">
    <source>
        <dbReference type="ARBA" id="ARBA00022574"/>
    </source>
</evidence>
<dbReference type="InterPro" id="IPR020472">
    <property type="entry name" value="WD40_PAC1"/>
</dbReference>
<dbReference type="GO" id="GO:0043130">
    <property type="term" value="F:ubiquitin binding"/>
    <property type="evidence" value="ECO:0007669"/>
    <property type="project" value="TreeGrafter"/>
</dbReference>
<protein>
    <recommendedName>
        <fullName evidence="7">F-box domain-containing protein</fullName>
    </recommendedName>
</protein>
<keyword evidence="9" id="KW-1185">Reference proteome</keyword>
<organism evidence="8 9">
    <name type="scientific">Pseudopithomyces chartarum</name>
    <dbReference type="NCBI Taxonomy" id="1892770"/>
    <lineage>
        <taxon>Eukaryota</taxon>
        <taxon>Fungi</taxon>
        <taxon>Dikarya</taxon>
        <taxon>Ascomycota</taxon>
        <taxon>Pezizomycotina</taxon>
        <taxon>Dothideomycetes</taxon>
        <taxon>Pleosporomycetidae</taxon>
        <taxon>Pleosporales</taxon>
        <taxon>Massarineae</taxon>
        <taxon>Didymosphaeriaceae</taxon>
        <taxon>Pseudopithomyces</taxon>
    </lineage>
</organism>
<feature type="region of interest" description="Disordered" evidence="6">
    <location>
        <begin position="1"/>
        <end position="112"/>
    </location>
</feature>
<dbReference type="InterPro" id="IPR015943">
    <property type="entry name" value="WD40/YVTN_repeat-like_dom_sf"/>
</dbReference>
<dbReference type="GO" id="GO:0005634">
    <property type="term" value="C:nucleus"/>
    <property type="evidence" value="ECO:0007669"/>
    <property type="project" value="TreeGrafter"/>
</dbReference>
<evidence type="ECO:0000259" key="7">
    <source>
        <dbReference type="PROSITE" id="PS50181"/>
    </source>
</evidence>
<feature type="repeat" description="WD" evidence="5">
    <location>
        <begin position="491"/>
        <end position="530"/>
    </location>
</feature>
<dbReference type="Pfam" id="PF12937">
    <property type="entry name" value="F-box-like"/>
    <property type="match status" value="1"/>
</dbReference>
<comment type="caution">
    <text evidence="8">The sequence shown here is derived from an EMBL/GenBank/DDBJ whole genome shotgun (WGS) entry which is preliminary data.</text>
</comment>
<sequence>MDESYFQPLRRREDDPMQEASNDSDTDMRASSSQTVRSAAMFTPSAPHARKPSRMSRSGAPRPIITPTSPLSSTIPHNTLPSAPASPPTPAPSPTPTQRVPDWSTAAEHEDSQIKNTRALFSDMNRPERLRLLGELLNLCDSHELSFVAEFVSPRLKKDPFMVLPTELSLRVLECVDDPTTLARASQVSRKWRDLVYDDTAWRLLCQKFSYRGLSREERGSEDNTTNESAQSSVTQWLHPSRASRSEDAQMKGQSDGAGSSAAGEGLRTQSLDRTTNRKDPHRKSKATTYRSHFKQRYQVETAWRQGGHCDARQITPEQGVVTSLHLTNKYIVVALDNAKIHVFDTEGYHQKTLQGHVMGVWAMVPWGDLLVSGGCDRDVRVWDLSTGSVVPSYAGQEPNVAYSQSKFTLRGHTSTVRCLKMSDAHTAISGSRDTTLRIWDLQKGICKHVLIGHQASVRCLEIHGDLVVSGSYDTTAKIWSISEGKCLRTLTGHFSQIYAIAFDGKKIATGSLDTSVRIWDPTDGKCLAVLQGHTSLVGQLQMRDDILVTGGSDGSVRVWSLADYQPIHRLAAHDNSVTSLQFDNTRIVSGGSDGRVKVWDLKKGTLVRELSTPAEAVWRVVFEEEKAVIMAARGGRTIMEVWSFAPPEDDLEGLRSYSPMSMPDHSSDDLYSEPPTRPVSALPTTSSAPVVPQITSISDNDIPMPDAGMPA</sequence>
<evidence type="ECO:0000256" key="1">
    <source>
        <dbReference type="ARBA" id="ARBA00007968"/>
    </source>
</evidence>
<dbReference type="SUPFAM" id="SSF81383">
    <property type="entry name" value="F-box domain"/>
    <property type="match status" value="1"/>
</dbReference>
<evidence type="ECO:0000313" key="8">
    <source>
        <dbReference type="EMBL" id="KAK3214176.1"/>
    </source>
</evidence>
<dbReference type="GO" id="GO:0043161">
    <property type="term" value="P:proteasome-mediated ubiquitin-dependent protein catabolic process"/>
    <property type="evidence" value="ECO:0007669"/>
    <property type="project" value="TreeGrafter"/>
</dbReference>
<keyword evidence="2" id="KW-0963">Cytoplasm</keyword>
<dbReference type="Proteomes" id="UP001280581">
    <property type="component" value="Unassembled WGS sequence"/>
</dbReference>
<feature type="compositionally biased region" description="Polar residues" evidence="6">
    <location>
        <begin position="19"/>
        <end position="37"/>
    </location>
</feature>
<dbReference type="Gene3D" id="1.20.1280.50">
    <property type="match status" value="1"/>
</dbReference>
<dbReference type="GO" id="GO:0010992">
    <property type="term" value="P:ubiquitin recycling"/>
    <property type="evidence" value="ECO:0007669"/>
    <property type="project" value="TreeGrafter"/>
</dbReference>